<dbReference type="InterPro" id="IPR029058">
    <property type="entry name" value="AB_hydrolase_fold"/>
</dbReference>
<dbReference type="InterPro" id="IPR019826">
    <property type="entry name" value="Carboxylesterase_B_AS"/>
</dbReference>
<dbReference type="PROSITE" id="PS00941">
    <property type="entry name" value="CARBOXYLESTERASE_B_2"/>
    <property type="match status" value="1"/>
</dbReference>
<dbReference type="Gene3D" id="3.40.50.1820">
    <property type="entry name" value="alpha/beta hydrolase"/>
    <property type="match status" value="1"/>
</dbReference>
<dbReference type="EnsemblMetazoa" id="tetur01g10800.1">
    <property type="protein sequence ID" value="tetur01g10800.1"/>
    <property type="gene ID" value="tetur01g10800"/>
</dbReference>
<dbReference type="InterPro" id="IPR002018">
    <property type="entry name" value="CarbesteraseB"/>
</dbReference>
<dbReference type="ESTHER" id="tetur-t1jsk0">
    <property type="family name" value="Cholinesterase-like"/>
</dbReference>
<keyword evidence="8" id="KW-1185">Reference proteome</keyword>
<dbReference type="PANTHER" id="PTHR43918:SF4">
    <property type="entry name" value="CARBOXYLIC ESTER HYDROLASE"/>
    <property type="match status" value="1"/>
</dbReference>
<reference evidence="7" key="2">
    <citation type="submission" date="2015-06" db="UniProtKB">
        <authorList>
            <consortium name="EnsemblMetazoa"/>
        </authorList>
    </citation>
    <scope>IDENTIFICATION</scope>
</reference>
<dbReference type="PANTHER" id="PTHR43918">
    <property type="entry name" value="ACETYLCHOLINESTERASE"/>
    <property type="match status" value="1"/>
</dbReference>
<dbReference type="GO" id="GO:0003990">
    <property type="term" value="F:acetylcholinesterase activity"/>
    <property type="evidence" value="ECO:0007669"/>
    <property type="project" value="TreeGrafter"/>
</dbReference>
<dbReference type="eggNOG" id="KOG4389">
    <property type="taxonomic scope" value="Eukaryota"/>
</dbReference>
<dbReference type="InterPro" id="IPR050654">
    <property type="entry name" value="AChE-related_enzymes"/>
</dbReference>
<dbReference type="GO" id="GO:0005886">
    <property type="term" value="C:plasma membrane"/>
    <property type="evidence" value="ECO:0007669"/>
    <property type="project" value="TreeGrafter"/>
</dbReference>
<name>T1JSK0_TETUR</name>
<protein>
    <recommendedName>
        <fullName evidence="5">Carboxylic ester hydrolase</fullName>
        <ecNumber evidence="5">3.1.1.-</ecNumber>
    </recommendedName>
</protein>
<accession>T1JSK0</accession>
<dbReference type="GO" id="GO:0005615">
    <property type="term" value="C:extracellular space"/>
    <property type="evidence" value="ECO:0007669"/>
    <property type="project" value="TreeGrafter"/>
</dbReference>
<evidence type="ECO:0000256" key="4">
    <source>
        <dbReference type="ARBA" id="ARBA00023180"/>
    </source>
</evidence>
<feature type="domain" description="Carboxylesterase type B" evidence="6">
    <location>
        <begin position="92"/>
        <end position="567"/>
    </location>
</feature>
<evidence type="ECO:0000259" key="6">
    <source>
        <dbReference type="Pfam" id="PF00135"/>
    </source>
</evidence>
<keyword evidence="3 5" id="KW-0378">Hydrolase</keyword>
<dbReference type="GO" id="GO:0019695">
    <property type="term" value="P:choline metabolic process"/>
    <property type="evidence" value="ECO:0007669"/>
    <property type="project" value="TreeGrafter"/>
</dbReference>
<dbReference type="HOGENOM" id="CLU_006586_13_3_1"/>
<evidence type="ECO:0000313" key="8">
    <source>
        <dbReference type="Proteomes" id="UP000015104"/>
    </source>
</evidence>
<evidence type="ECO:0000256" key="2">
    <source>
        <dbReference type="ARBA" id="ARBA00022487"/>
    </source>
</evidence>
<proteinExistence type="inferred from homology"/>
<keyword evidence="2" id="KW-0719">Serine esterase</keyword>
<organism evidence="7 8">
    <name type="scientific">Tetranychus urticae</name>
    <name type="common">Two-spotted spider mite</name>
    <dbReference type="NCBI Taxonomy" id="32264"/>
    <lineage>
        <taxon>Eukaryota</taxon>
        <taxon>Metazoa</taxon>
        <taxon>Ecdysozoa</taxon>
        <taxon>Arthropoda</taxon>
        <taxon>Chelicerata</taxon>
        <taxon>Arachnida</taxon>
        <taxon>Acari</taxon>
        <taxon>Acariformes</taxon>
        <taxon>Trombidiformes</taxon>
        <taxon>Prostigmata</taxon>
        <taxon>Eleutherengona</taxon>
        <taxon>Raphignathae</taxon>
        <taxon>Tetranychoidea</taxon>
        <taxon>Tetranychidae</taxon>
        <taxon>Tetranychus</taxon>
    </lineage>
</organism>
<dbReference type="Pfam" id="PF00135">
    <property type="entry name" value="COesterase"/>
    <property type="match status" value="1"/>
</dbReference>
<comment type="similarity">
    <text evidence="1 5">Belongs to the type-B carboxylesterase/lipase family.</text>
</comment>
<dbReference type="EC" id="3.1.1.-" evidence="5"/>
<evidence type="ECO:0000256" key="1">
    <source>
        <dbReference type="ARBA" id="ARBA00005964"/>
    </source>
</evidence>
<dbReference type="SUPFAM" id="SSF53474">
    <property type="entry name" value="alpha/beta-Hydrolases"/>
    <property type="match status" value="1"/>
</dbReference>
<dbReference type="EMBL" id="CAEY01000461">
    <property type="status" value="NOT_ANNOTATED_CDS"/>
    <property type="molecule type" value="Genomic_DNA"/>
</dbReference>
<dbReference type="InterPro" id="IPR019819">
    <property type="entry name" value="Carboxylesterase_B_CS"/>
</dbReference>
<sequence>MVTEKLIDSSVYLENKVILRIRPYPKLRARLHIDRLLGTPCDKNIDGICKKQMQTNHNITLFRCNAMAKMYKPLFYFSTLIILTLIDACESNPIVTTKFGQIKGFAGKHDDLEYETFLGIPFAEPPLGHLRFQLPQPFNSTWTTPYEAMDYGNGCSQTPSTENNFNTSEDCLYLNIWRPVLKGASNGTELLPVMYYLHGSGYTVGSGRFSHMLAATQKIIFVSSNYRLGALGFAYGSHTSMPGNLGIYDALTVLRWIRDNIRSFGGDPNRVTLAGQSAGSQIVSILATLPDKFDSQSLFSRLIMMSGASTSQLQADSASVALSKTRLLASKVNCLSQVDQFGSNELSDETISCLKKVDAKDLVKVQNSYDIKVLGASELMVSLPVYGTELIPDEPMINHARQIESVKGKPMLFGSEQDEASMSSSFDGIFTLNDAYKFTKERISFAIKNITNDQFDAIYALYFADADPSSPYDIRSRCVNLGSDMNFRCPSLILAELFSQKNPDIYFYLNSYVGKKLAENAGRLYGTKHNDDIEFASGNPILNHEAYTDKDRKFSKLFLDLFGNFTKGLKFDDWPSIAVDMNDYEYPPIIKKLTLPPTNMLYHGQQFCMKWAELLNYSFPPEISD</sequence>
<dbReference type="AlphaFoldDB" id="T1JSK0"/>
<dbReference type="Proteomes" id="UP000015104">
    <property type="component" value="Unassembled WGS sequence"/>
</dbReference>
<keyword evidence="4" id="KW-0325">Glycoprotein</keyword>
<dbReference type="PROSITE" id="PS00122">
    <property type="entry name" value="CARBOXYLESTERASE_B_1"/>
    <property type="match status" value="1"/>
</dbReference>
<evidence type="ECO:0000256" key="5">
    <source>
        <dbReference type="RuleBase" id="RU361235"/>
    </source>
</evidence>
<dbReference type="GO" id="GO:0006581">
    <property type="term" value="P:acetylcholine catabolic process"/>
    <property type="evidence" value="ECO:0007669"/>
    <property type="project" value="TreeGrafter"/>
</dbReference>
<evidence type="ECO:0000256" key="3">
    <source>
        <dbReference type="ARBA" id="ARBA00022801"/>
    </source>
</evidence>
<reference evidence="8" key="1">
    <citation type="submission" date="2011-08" db="EMBL/GenBank/DDBJ databases">
        <authorList>
            <person name="Rombauts S."/>
        </authorList>
    </citation>
    <scope>NUCLEOTIDE SEQUENCE</scope>
    <source>
        <strain evidence="8">London</strain>
    </source>
</reference>
<evidence type="ECO:0000313" key="7">
    <source>
        <dbReference type="EnsemblMetazoa" id="tetur01g10800.1"/>
    </source>
</evidence>